<dbReference type="Proteomes" id="UP000198287">
    <property type="component" value="Unassembled WGS sequence"/>
</dbReference>
<organism evidence="2 3">
    <name type="scientific">Folsomia candida</name>
    <name type="common">Springtail</name>
    <dbReference type="NCBI Taxonomy" id="158441"/>
    <lineage>
        <taxon>Eukaryota</taxon>
        <taxon>Metazoa</taxon>
        <taxon>Ecdysozoa</taxon>
        <taxon>Arthropoda</taxon>
        <taxon>Hexapoda</taxon>
        <taxon>Collembola</taxon>
        <taxon>Entomobryomorpha</taxon>
        <taxon>Isotomoidea</taxon>
        <taxon>Isotomidae</taxon>
        <taxon>Proisotominae</taxon>
        <taxon>Folsomia</taxon>
    </lineage>
</organism>
<dbReference type="EMBL" id="LNIX01000001">
    <property type="protein sequence ID" value="OXA62349.1"/>
    <property type="molecule type" value="Genomic_DNA"/>
</dbReference>
<keyword evidence="1" id="KW-1133">Transmembrane helix</keyword>
<evidence type="ECO:0000313" key="2">
    <source>
        <dbReference type="EMBL" id="OXA62349.1"/>
    </source>
</evidence>
<feature type="transmembrane region" description="Helical" evidence="1">
    <location>
        <begin position="137"/>
        <end position="154"/>
    </location>
</feature>
<reference evidence="2 3" key="1">
    <citation type="submission" date="2015-12" db="EMBL/GenBank/DDBJ databases">
        <title>The genome of Folsomia candida.</title>
        <authorList>
            <person name="Faddeeva A."/>
            <person name="Derks M.F."/>
            <person name="Anvar Y."/>
            <person name="Smit S."/>
            <person name="Van Straalen N."/>
            <person name="Roelofs D."/>
        </authorList>
    </citation>
    <scope>NUCLEOTIDE SEQUENCE [LARGE SCALE GENOMIC DNA]</scope>
    <source>
        <strain evidence="2 3">VU population</strain>
        <tissue evidence="2">Whole body</tissue>
    </source>
</reference>
<keyword evidence="3" id="KW-1185">Reference proteome</keyword>
<proteinExistence type="predicted"/>
<feature type="transmembrane region" description="Helical" evidence="1">
    <location>
        <begin position="175"/>
        <end position="195"/>
    </location>
</feature>
<feature type="transmembrane region" description="Helical" evidence="1">
    <location>
        <begin position="73"/>
        <end position="94"/>
    </location>
</feature>
<feature type="transmembrane region" description="Helical" evidence="1">
    <location>
        <begin position="300"/>
        <end position="324"/>
    </location>
</feature>
<gene>
    <name evidence="2" type="ORF">Fcan01_00832</name>
</gene>
<name>A0A226EXS0_FOLCA</name>
<feature type="transmembrane region" description="Helical" evidence="1">
    <location>
        <begin position="268"/>
        <end position="288"/>
    </location>
</feature>
<keyword evidence="1" id="KW-0472">Membrane</keyword>
<evidence type="ECO:0000313" key="3">
    <source>
        <dbReference type="Proteomes" id="UP000198287"/>
    </source>
</evidence>
<comment type="caution">
    <text evidence="2">The sequence shown here is derived from an EMBL/GenBank/DDBJ whole genome shotgun (WGS) entry which is preliminary data.</text>
</comment>
<evidence type="ECO:0000256" key="1">
    <source>
        <dbReference type="SAM" id="Phobius"/>
    </source>
</evidence>
<feature type="transmembrane region" description="Helical" evidence="1">
    <location>
        <begin position="201"/>
        <end position="217"/>
    </location>
</feature>
<sequence>MFTEAFFRKLGQSIKFGNTFGLPFTWDANKKLLCYSQRHHANALMGQLFIIGFVIFVLAQTIRFYYNEDHAHFNFAYVVFYAFASISVPVTHVARDPRGIGTMYNALFIFGRRFGERYWSHPSSTAESDFNRTWLPIAYYVNFMLNIIPTFLYGHMFVAPRHPIHFPNIFPSNILYYYIIYSFYAPSMIYSIYLWAVYLKTIIYVYLAFTIFAYPLIKRELRLSSRFIRIKRPFRCAANFSKDPRNVALTYRCLQLIMTGSSLQFGHYLPIVQALFTQLAISTAYILILNGNTMKLFTKLAFLVTVPFCMGIWVAMLSCAGAAYKLSKKCVTDWKVEAGLISTQVERKYMTKFSRSCKPLKFECPGFMTATYDTVLSFMQGISRGVFRILLALQ</sequence>
<feature type="transmembrane region" description="Helical" evidence="1">
    <location>
        <begin position="45"/>
        <end position="66"/>
    </location>
</feature>
<protein>
    <submittedName>
        <fullName evidence="2">Uncharacterized protein</fullName>
    </submittedName>
</protein>
<keyword evidence="1" id="KW-0812">Transmembrane</keyword>
<dbReference type="AlphaFoldDB" id="A0A226EXS0"/>
<accession>A0A226EXS0</accession>